<keyword evidence="2 6" id="KW-0812">Transmembrane</keyword>
<dbReference type="AlphaFoldDB" id="A0A8H8UA04"/>
<dbReference type="Proteomes" id="UP000443090">
    <property type="component" value="Unassembled WGS sequence"/>
</dbReference>
<dbReference type="PANTHER" id="PTHR31162:SF3">
    <property type="entry name" value="TRANSPORTER_MALIC ACID TRANSPORT PROTEIN, PUTATIVE-RELATED"/>
    <property type="match status" value="1"/>
</dbReference>
<evidence type="ECO:0000256" key="4">
    <source>
        <dbReference type="ARBA" id="ARBA00023136"/>
    </source>
</evidence>
<protein>
    <submittedName>
        <fullName evidence="7">Malic acid transport protein</fullName>
    </submittedName>
</protein>
<dbReference type="Gene3D" id="1.50.10.150">
    <property type="entry name" value="Voltage-dependent anion channel"/>
    <property type="match status" value="1"/>
</dbReference>
<keyword evidence="8" id="KW-1185">Reference proteome</keyword>
<dbReference type="OrthoDB" id="2901184at2759"/>
<dbReference type="InterPro" id="IPR004695">
    <property type="entry name" value="SLAC1/Mae1/Ssu1/TehA"/>
</dbReference>
<reference evidence="7 8" key="1">
    <citation type="submission" date="2018-05" db="EMBL/GenBank/DDBJ databases">
        <title>Genome sequencing and assembly of the regulated plant pathogen Lachnellula willkommii and related sister species for the development of diagnostic species identification markers.</title>
        <authorList>
            <person name="Giroux E."/>
            <person name="Bilodeau G."/>
        </authorList>
    </citation>
    <scope>NUCLEOTIDE SEQUENCE [LARGE SCALE GENOMIC DNA]</scope>
    <source>
        <strain evidence="7 8">CBS 160.35</strain>
    </source>
</reference>
<dbReference type="GO" id="GO:0016020">
    <property type="term" value="C:membrane"/>
    <property type="evidence" value="ECO:0007669"/>
    <property type="project" value="UniProtKB-SubCell"/>
</dbReference>
<keyword evidence="4 6" id="KW-0472">Membrane</keyword>
<evidence type="ECO:0000313" key="7">
    <source>
        <dbReference type="EMBL" id="TVY39474.1"/>
    </source>
</evidence>
<evidence type="ECO:0000313" key="8">
    <source>
        <dbReference type="Proteomes" id="UP000443090"/>
    </source>
</evidence>
<dbReference type="EMBL" id="QGMI01000520">
    <property type="protein sequence ID" value="TVY39474.1"/>
    <property type="molecule type" value="Genomic_DNA"/>
</dbReference>
<proteinExistence type="predicted"/>
<dbReference type="InterPro" id="IPR038665">
    <property type="entry name" value="Voltage-dep_anion_channel_sf"/>
</dbReference>
<comment type="subcellular location">
    <subcellularLocation>
        <location evidence="1">Membrane</location>
        <topology evidence="1">Multi-pass membrane protein</topology>
    </subcellularLocation>
</comment>
<comment type="caution">
    <text evidence="7">The sequence shown here is derived from an EMBL/GenBank/DDBJ whole genome shotgun (WGS) entry which is preliminary data.</text>
</comment>
<name>A0A8H8UA04_9HELO</name>
<dbReference type="GO" id="GO:0015140">
    <property type="term" value="F:malate transmembrane transporter activity"/>
    <property type="evidence" value="ECO:0007669"/>
    <property type="project" value="InterPro"/>
</dbReference>
<accession>A0A8H8UA04</accession>
<evidence type="ECO:0000256" key="2">
    <source>
        <dbReference type="ARBA" id="ARBA00022692"/>
    </source>
</evidence>
<organism evidence="7 8">
    <name type="scientific">Lachnellula occidentalis</name>
    <dbReference type="NCBI Taxonomy" id="215460"/>
    <lineage>
        <taxon>Eukaryota</taxon>
        <taxon>Fungi</taxon>
        <taxon>Dikarya</taxon>
        <taxon>Ascomycota</taxon>
        <taxon>Pezizomycotina</taxon>
        <taxon>Leotiomycetes</taxon>
        <taxon>Helotiales</taxon>
        <taxon>Lachnaceae</taxon>
        <taxon>Lachnellula</taxon>
    </lineage>
</organism>
<feature type="transmembrane region" description="Helical" evidence="6">
    <location>
        <begin position="92"/>
        <end position="116"/>
    </location>
</feature>
<evidence type="ECO:0000256" key="3">
    <source>
        <dbReference type="ARBA" id="ARBA00022989"/>
    </source>
</evidence>
<evidence type="ECO:0000256" key="6">
    <source>
        <dbReference type="SAM" id="Phobius"/>
    </source>
</evidence>
<feature type="transmembrane region" description="Helical" evidence="6">
    <location>
        <begin position="122"/>
        <end position="147"/>
    </location>
</feature>
<dbReference type="Pfam" id="PF03595">
    <property type="entry name" value="SLAC1"/>
    <property type="match status" value="1"/>
</dbReference>
<evidence type="ECO:0000256" key="5">
    <source>
        <dbReference type="SAM" id="MobiDB-lite"/>
    </source>
</evidence>
<feature type="region of interest" description="Disordered" evidence="5">
    <location>
        <begin position="15"/>
        <end position="59"/>
    </location>
</feature>
<evidence type="ECO:0000256" key="1">
    <source>
        <dbReference type="ARBA" id="ARBA00004141"/>
    </source>
</evidence>
<dbReference type="InterPro" id="IPR030185">
    <property type="entry name" value="Mae1"/>
</dbReference>
<dbReference type="PANTHER" id="PTHR31162">
    <property type="entry name" value="MALIC ACID TRANSPORT PROTEIN-RELATED"/>
    <property type="match status" value="1"/>
</dbReference>
<gene>
    <name evidence="7" type="primary">mae1_0</name>
    <name evidence="7" type="ORF">LOCC1_G005423</name>
</gene>
<sequence>MSIQTSIPRRLRITLPENGYESPQYSHTPPITGIGTHRHGERHRPGIGGDGQPSSGLDHSQSEAYLQSELGDHQDATDEKLHKRKVGIRDRIGCYTWTWFTMTMATGGIANVLHAIPYRSDWLRIVGTVVFLFNLGLFLLNCFLISLRFHWNPGSFKASFLSQSESLFIPACVVS</sequence>
<keyword evidence="3 6" id="KW-1133">Transmembrane helix</keyword>